<gene>
    <name evidence="1" type="ORF">BpHYR1_013664</name>
</gene>
<evidence type="ECO:0000313" key="2">
    <source>
        <dbReference type="Proteomes" id="UP000276133"/>
    </source>
</evidence>
<dbReference type="AlphaFoldDB" id="A0A3M7SXH4"/>
<sequence>MSLRFNGKFNVNKDKLYLTNGFRENRIAIYEIQQKFFIDSSKTLRLLLIKSLNSILLNKFYHLSFIY</sequence>
<dbReference type="Proteomes" id="UP000276133">
    <property type="component" value="Unassembled WGS sequence"/>
</dbReference>
<comment type="caution">
    <text evidence="1">The sequence shown here is derived from an EMBL/GenBank/DDBJ whole genome shotgun (WGS) entry which is preliminary data.</text>
</comment>
<protein>
    <submittedName>
        <fullName evidence="1">Uncharacterized protein</fullName>
    </submittedName>
</protein>
<evidence type="ECO:0000313" key="1">
    <source>
        <dbReference type="EMBL" id="RNA40446.1"/>
    </source>
</evidence>
<dbReference type="EMBL" id="REGN01000642">
    <property type="protein sequence ID" value="RNA40446.1"/>
    <property type="molecule type" value="Genomic_DNA"/>
</dbReference>
<keyword evidence="2" id="KW-1185">Reference proteome</keyword>
<reference evidence="1 2" key="1">
    <citation type="journal article" date="2018" name="Sci. Rep.">
        <title>Genomic signatures of local adaptation to the degree of environmental predictability in rotifers.</title>
        <authorList>
            <person name="Franch-Gras L."/>
            <person name="Hahn C."/>
            <person name="Garcia-Roger E.M."/>
            <person name="Carmona M.J."/>
            <person name="Serra M."/>
            <person name="Gomez A."/>
        </authorList>
    </citation>
    <scope>NUCLEOTIDE SEQUENCE [LARGE SCALE GENOMIC DNA]</scope>
    <source>
        <strain evidence="1">HYR1</strain>
    </source>
</reference>
<proteinExistence type="predicted"/>
<organism evidence="1 2">
    <name type="scientific">Brachionus plicatilis</name>
    <name type="common">Marine rotifer</name>
    <name type="synonym">Brachionus muelleri</name>
    <dbReference type="NCBI Taxonomy" id="10195"/>
    <lineage>
        <taxon>Eukaryota</taxon>
        <taxon>Metazoa</taxon>
        <taxon>Spiralia</taxon>
        <taxon>Gnathifera</taxon>
        <taxon>Rotifera</taxon>
        <taxon>Eurotatoria</taxon>
        <taxon>Monogononta</taxon>
        <taxon>Pseudotrocha</taxon>
        <taxon>Ploima</taxon>
        <taxon>Brachionidae</taxon>
        <taxon>Brachionus</taxon>
    </lineage>
</organism>
<accession>A0A3M7SXH4</accession>
<name>A0A3M7SXH4_BRAPC</name>